<feature type="transmembrane region" description="Helical" evidence="5">
    <location>
        <begin position="449"/>
        <end position="471"/>
    </location>
</feature>
<feature type="transmembrane region" description="Helical" evidence="5">
    <location>
        <begin position="492"/>
        <end position="514"/>
    </location>
</feature>
<feature type="transmembrane region" description="Helical" evidence="5">
    <location>
        <begin position="201"/>
        <end position="224"/>
    </location>
</feature>
<dbReference type="InterPro" id="IPR036390">
    <property type="entry name" value="WH_DNA-bd_sf"/>
</dbReference>
<evidence type="ECO:0000256" key="4">
    <source>
        <dbReference type="ARBA" id="ARBA00023136"/>
    </source>
</evidence>
<feature type="domain" description="DEP" evidence="6">
    <location>
        <begin position="647"/>
        <end position="705"/>
    </location>
</feature>
<feature type="transmembrane region" description="Helical" evidence="5">
    <location>
        <begin position="376"/>
        <end position="397"/>
    </location>
</feature>
<dbReference type="GO" id="GO:0016020">
    <property type="term" value="C:membrane"/>
    <property type="evidence" value="ECO:0007669"/>
    <property type="project" value="UniProtKB-SubCell"/>
</dbReference>
<feature type="transmembrane region" description="Helical" evidence="5">
    <location>
        <begin position="340"/>
        <end position="364"/>
    </location>
</feature>
<organism evidence="7 8">
    <name type="scientific">Sparus aurata</name>
    <name type="common">Gilthead sea bream</name>
    <dbReference type="NCBI Taxonomy" id="8175"/>
    <lineage>
        <taxon>Eukaryota</taxon>
        <taxon>Metazoa</taxon>
        <taxon>Chordata</taxon>
        <taxon>Craniata</taxon>
        <taxon>Vertebrata</taxon>
        <taxon>Euteleostomi</taxon>
        <taxon>Actinopterygii</taxon>
        <taxon>Neopterygii</taxon>
        <taxon>Teleostei</taxon>
        <taxon>Neoteleostei</taxon>
        <taxon>Acanthomorphata</taxon>
        <taxon>Eupercaria</taxon>
        <taxon>Spariformes</taxon>
        <taxon>Sparidae</taxon>
        <taxon>Sparus</taxon>
    </lineage>
</organism>
<dbReference type="GO" id="GO:0035556">
    <property type="term" value="P:intracellular signal transduction"/>
    <property type="evidence" value="ECO:0007669"/>
    <property type="project" value="InterPro"/>
</dbReference>
<dbReference type="Ensembl" id="ENSSAUT00010009652.1">
    <property type="protein sequence ID" value="ENSSAUP00010009039.1"/>
    <property type="gene ID" value="ENSSAUG00010004440.1"/>
</dbReference>
<keyword evidence="2 5" id="KW-0812">Transmembrane</keyword>
<comment type="subcellular location">
    <subcellularLocation>
        <location evidence="1">Membrane</location>
        <topology evidence="1">Multi-pass membrane protein</topology>
    </subcellularLocation>
</comment>
<reference evidence="7" key="3">
    <citation type="submission" date="2025-09" db="UniProtKB">
        <authorList>
            <consortium name="Ensembl"/>
        </authorList>
    </citation>
    <scope>IDENTIFICATION</scope>
</reference>
<dbReference type="GeneTree" id="ENSGT00390000004153"/>
<reference evidence="7" key="1">
    <citation type="submission" date="2021-04" db="EMBL/GenBank/DDBJ databases">
        <authorList>
            <consortium name="Wellcome Sanger Institute Data Sharing"/>
        </authorList>
    </citation>
    <scope>NUCLEOTIDE SEQUENCE [LARGE SCALE GENOMIC DNA]</scope>
</reference>
<gene>
    <name evidence="7" type="primary">GPR155</name>
    <name evidence="7" type="synonym">gpr155b</name>
</gene>
<dbReference type="Gene3D" id="1.10.10.10">
    <property type="entry name" value="Winged helix-like DNA-binding domain superfamily/Winged helix DNA-binding domain"/>
    <property type="match status" value="1"/>
</dbReference>
<evidence type="ECO:0000313" key="7">
    <source>
        <dbReference type="Ensembl" id="ENSSAUP00010009039.1"/>
    </source>
</evidence>
<dbReference type="InterPro" id="IPR036388">
    <property type="entry name" value="WH-like_DNA-bd_sf"/>
</dbReference>
<proteinExistence type="predicted"/>
<dbReference type="InterPro" id="IPR000591">
    <property type="entry name" value="DEP_dom"/>
</dbReference>
<evidence type="ECO:0000256" key="5">
    <source>
        <dbReference type="SAM" id="Phobius"/>
    </source>
</evidence>
<dbReference type="Pfam" id="PF03547">
    <property type="entry name" value="Mem_trans"/>
    <property type="match status" value="1"/>
</dbReference>
<evidence type="ECO:0000259" key="6">
    <source>
        <dbReference type="PROSITE" id="PS50186"/>
    </source>
</evidence>
<evidence type="ECO:0000256" key="3">
    <source>
        <dbReference type="ARBA" id="ARBA00022989"/>
    </source>
</evidence>
<dbReference type="InterPro" id="IPR004776">
    <property type="entry name" value="Mem_transp_PIN-like"/>
</dbReference>
<feature type="transmembrane region" description="Helical" evidence="5">
    <location>
        <begin position="310"/>
        <end position="328"/>
    </location>
</feature>
<dbReference type="Pfam" id="PF00610">
    <property type="entry name" value="DEP"/>
    <property type="match status" value="1"/>
</dbReference>
<keyword evidence="8" id="KW-1185">Reference proteome</keyword>
<name>A0A671U8A8_SPAAU</name>
<dbReference type="InterPro" id="IPR037368">
    <property type="entry name" value="GPR155_DEP"/>
</dbReference>
<protein>
    <submittedName>
        <fullName evidence="7">G protein-coupled receptor 155</fullName>
    </submittedName>
</protein>
<dbReference type="InterPro" id="IPR051832">
    <property type="entry name" value="mTOR-Rac_regulators"/>
</dbReference>
<evidence type="ECO:0000256" key="2">
    <source>
        <dbReference type="ARBA" id="ARBA00022692"/>
    </source>
</evidence>
<dbReference type="Proteomes" id="UP000472265">
    <property type="component" value="Chromosome 15"/>
</dbReference>
<feature type="transmembrane region" description="Helical" evidence="5">
    <location>
        <begin position="236"/>
        <end position="257"/>
    </location>
</feature>
<evidence type="ECO:0000256" key="1">
    <source>
        <dbReference type="ARBA" id="ARBA00004141"/>
    </source>
</evidence>
<reference evidence="7" key="2">
    <citation type="submission" date="2025-08" db="UniProtKB">
        <authorList>
            <consortium name="Ensembl"/>
        </authorList>
    </citation>
    <scope>IDENTIFICATION</scope>
</reference>
<dbReference type="CDD" id="cd04443">
    <property type="entry name" value="DEP_GPR155"/>
    <property type="match status" value="1"/>
</dbReference>
<dbReference type="SMART" id="SM00049">
    <property type="entry name" value="DEP"/>
    <property type="match status" value="1"/>
</dbReference>
<accession>A0A671U8A8</accession>
<dbReference type="PANTHER" id="PTHR22829">
    <property type="entry name" value="DEP DOMAIN PROTEIN"/>
    <property type="match status" value="1"/>
</dbReference>
<dbReference type="GO" id="GO:0055085">
    <property type="term" value="P:transmembrane transport"/>
    <property type="evidence" value="ECO:0007669"/>
    <property type="project" value="InterPro"/>
</dbReference>
<feature type="transmembrane region" description="Helical" evidence="5">
    <location>
        <begin position="90"/>
        <end position="114"/>
    </location>
</feature>
<sequence length="715" mass="79576">MEIANNYVLIHGKNISHNTLVGSAAVPHMSIDKLFPALLECFGIILCGYIAGRADIITESQSKGLGNFVSKFALPALLFKNMVLLDFGDVIWAFLWSVLVAKVTVFVLVCVLTLMVASPESRYSKAGLYAIFATQSNDFALGYPIVDALYRSTYPEYLQYIYLVAPVSLMLLNPIGFALCEVQKWRQSSHPQHSTAGIVGVVVVQVLKNPVVFMVIVGIVAHFALGQQIPAVLSEFIDGLANSFGGAALFYLGLTMVGQLRKLTRDTGVALILLITAKLLVMPLVCKDMVDILDVGVNSTSANHTSLSNFAFLYGVFPTAPSVAIYAGHYNMELEVVTSGMVISTFLSAPIMYVSAWLLTIPLMDPTPLVTELENVSFNISIVSLVALVWTIVVMLLSRKFNRLPHLFALNLFLAQFLVCVSMILWNFLVKKEDNLVGKILTFTLLYGSLYSTYIWTGVVPFLMVGGLLISGERTDTIDSAFFYGRAQVRKTPAVILYFILFFYSVPFFIVFILDHLFPQLCLSLFSTYSVNEISAFTQSSMKFNYCLWWLFNKDPGRLYLELQFFCAVANYGQGFLSFGIFGLDRHLIILPFKKRLLGLWQGRESDDLSPSGVPEEVRLTCTQFVRYHKDQCVQDLVHTRSGSGEKSVFRGSDLVDWLVERGLCAGRAEAQLYGVRLQLGGVLDHLTGQHSFRDEPTLLYQFTQGRGEGWSRNV</sequence>
<dbReference type="AlphaFoldDB" id="A0A671U8A8"/>
<feature type="transmembrane region" description="Helical" evidence="5">
    <location>
        <begin position="269"/>
        <end position="290"/>
    </location>
</feature>
<dbReference type="GO" id="GO:0030514">
    <property type="term" value="P:negative regulation of BMP signaling pathway"/>
    <property type="evidence" value="ECO:0007669"/>
    <property type="project" value="TreeGrafter"/>
</dbReference>
<keyword evidence="4 5" id="KW-0472">Membrane</keyword>
<dbReference type="SUPFAM" id="SSF46785">
    <property type="entry name" value="Winged helix' DNA-binding domain"/>
    <property type="match status" value="1"/>
</dbReference>
<dbReference type="PANTHER" id="PTHR22829:SF5">
    <property type="entry name" value="INTEGRAL MEMBRANE PROTEIN GPR155"/>
    <property type="match status" value="1"/>
</dbReference>
<evidence type="ECO:0000313" key="8">
    <source>
        <dbReference type="Proteomes" id="UP000472265"/>
    </source>
</evidence>
<dbReference type="PROSITE" id="PS50186">
    <property type="entry name" value="DEP"/>
    <property type="match status" value="1"/>
</dbReference>
<feature type="transmembrane region" description="Helical" evidence="5">
    <location>
        <begin position="409"/>
        <end position="429"/>
    </location>
</feature>
<keyword evidence="3 5" id="KW-1133">Transmembrane helix</keyword>
<feature type="transmembrane region" description="Helical" evidence="5">
    <location>
        <begin position="157"/>
        <end position="180"/>
    </location>
</feature>